<evidence type="ECO:0000256" key="13">
    <source>
        <dbReference type="ARBA" id="ARBA00022840"/>
    </source>
</evidence>
<dbReference type="EC" id="2.7.13.3" evidence="5"/>
<dbReference type="PROSITE" id="PS50109">
    <property type="entry name" value="HIS_KIN"/>
    <property type="match status" value="1"/>
</dbReference>
<dbReference type="SMART" id="SM00388">
    <property type="entry name" value="HisKA"/>
    <property type="match status" value="1"/>
</dbReference>
<keyword evidence="18" id="KW-0346">Stress response</keyword>
<dbReference type="SMART" id="SM00387">
    <property type="entry name" value="HATPase_c"/>
    <property type="match status" value="1"/>
</dbReference>
<evidence type="ECO:0000256" key="6">
    <source>
        <dbReference type="ARBA" id="ARBA00022475"/>
    </source>
</evidence>
<keyword evidence="7" id="KW-0597">Phosphoprotein</keyword>
<keyword evidence="20" id="KW-0464">Manganese</keyword>
<organism evidence="25 26">
    <name type="scientific">Planotetraspora thailandica</name>
    <dbReference type="NCBI Taxonomy" id="487172"/>
    <lineage>
        <taxon>Bacteria</taxon>
        <taxon>Bacillati</taxon>
        <taxon>Actinomycetota</taxon>
        <taxon>Actinomycetes</taxon>
        <taxon>Streptosporangiales</taxon>
        <taxon>Streptosporangiaceae</taxon>
        <taxon>Planotetraspora</taxon>
    </lineage>
</organism>
<comment type="cofactor">
    <cofactor evidence="2">
        <name>Mn(2+)</name>
        <dbReference type="ChEBI" id="CHEBI:29035"/>
    </cofactor>
</comment>
<keyword evidence="15" id="KW-0904">Protein phosphatase</keyword>
<dbReference type="InterPro" id="IPR050980">
    <property type="entry name" value="2C_sensor_his_kinase"/>
</dbReference>
<evidence type="ECO:0000313" key="25">
    <source>
        <dbReference type="EMBL" id="GII54534.1"/>
    </source>
</evidence>
<evidence type="ECO:0000256" key="2">
    <source>
        <dbReference type="ARBA" id="ARBA00001936"/>
    </source>
</evidence>
<evidence type="ECO:0000256" key="20">
    <source>
        <dbReference type="ARBA" id="ARBA00023211"/>
    </source>
</evidence>
<dbReference type="EMBL" id="BOOR01000018">
    <property type="protein sequence ID" value="GII54534.1"/>
    <property type="molecule type" value="Genomic_DNA"/>
</dbReference>
<keyword evidence="26" id="KW-1185">Reference proteome</keyword>
<name>A0A8J3UYQ7_9ACTN</name>
<feature type="domain" description="HAMP" evidence="24">
    <location>
        <begin position="186"/>
        <end position="239"/>
    </location>
</feature>
<dbReference type="CDD" id="cd06225">
    <property type="entry name" value="HAMP"/>
    <property type="match status" value="1"/>
</dbReference>
<evidence type="ECO:0000256" key="21">
    <source>
        <dbReference type="ARBA" id="ARBA00040454"/>
    </source>
</evidence>
<evidence type="ECO:0000256" key="9">
    <source>
        <dbReference type="ARBA" id="ARBA00022692"/>
    </source>
</evidence>
<dbReference type="InterPro" id="IPR004358">
    <property type="entry name" value="Sig_transdc_His_kin-like_C"/>
</dbReference>
<dbReference type="SUPFAM" id="SSF55874">
    <property type="entry name" value="ATPase domain of HSP90 chaperone/DNA topoisomerase II/histidine kinase"/>
    <property type="match status" value="1"/>
</dbReference>
<dbReference type="PROSITE" id="PS50885">
    <property type="entry name" value="HAMP"/>
    <property type="match status" value="1"/>
</dbReference>
<evidence type="ECO:0000259" key="24">
    <source>
        <dbReference type="PROSITE" id="PS50885"/>
    </source>
</evidence>
<dbReference type="InterPro" id="IPR005467">
    <property type="entry name" value="His_kinase_dom"/>
</dbReference>
<dbReference type="Proteomes" id="UP000605992">
    <property type="component" value="Unassembled WGS sequence"/>
</dbReference>
<evidence type="ECO:0000256" key="3">
    <source>
        <dbReference type="ARBA" id="ARBA00001946"/>
    </source>
</evidence>
<evidence type="ECO:0000256" key="12">
    <source>
        <dbReference type="ARBA" id="ARBA00022801"/>
    </source>
</evidence>
<dbReference type="PANTHER" id="PTHR44936">
    <property type="entry name" value="SENSOR PROTEIN CREC"/>
    <property type="match status" value="1"/>
</dbReference>
<dbReference type="PRINTS" id="PR00344">
    <property type="entry name" value="BCTRLSENSOR"/>
</dbReference>
<dbReference type="Gene3D" id="1.10.287.130">
    <property type="match status" value="1"/>
</dbReference>
<dbReference type="GO" id="GO:0004721">
    <property type="term" value="F:phosphoprotein phosphatase activity"/>
    <property type="evidence" value="ECO:0007669"/>
    <property type="project" value="UniProtKB-KW"/>
</dbReference>
<keyword evidence="17" id="KW-0902">Two-component regulatory system</keyword>
<comment type="cofactor">
    <cofactor evidence="3">
        <name>Mg(2+)</name>
        <dbReference type="ChEBI" id="CHEBI:18420"/>
    </cofactor>
</comment>
<comment type="subcellular location">
    <subcellularLocation>
        <location evidence="4">Cell membrane</location>
        <topology evidence="4">Multi-pass membrane protein</topology>
    </subcellularLocation>
</comment>
<dbReference type="SUPFAM" id="SSF47384">
    <property type="entry name" value="Homodimeric domain of signal transducing histidine kinase"/>
    <property type="match status" value="1"/>
</dbReference>
<accession>A0A8J3UYQ7</accession>
<dbReference type="GO" id="GO:0005524">
    <property type="term" value="F:ATP binding"/>
    <property type="evidence" value="ECO:0007669"/>
    <property type="project" value="UniProtKB-KW"/>
</dbReference>
<comment type="catalytic activity">
    <reaction evidence="1">
        <text>ATP + protein L-histidine = ADP + protein N-phospho-L-histidine.</text>
        <dbReference type="EC" id="2.7.13.3"/>
    </reaction>
</comment>
<keyword evidence="13" id="KW-0067">ATP-binding</keyword>
<reference evidence="25" key="1">
    <citation type="submission" date="2021-01" db="EMBL/GenBank/DDBJ databases">
        <title>Whole genome shotgun sequence of Planotetraspora thailandica NBRC 104271.</title>
        <authorList>
            <person name="Komaki H."/>
            <person name="Tamura T."/>
        </authorList>
    </citation>
    <scope>NUCLEOTIDE SEQUENCE</scope>
    <source>
        <strain evidence="25">NBRC 104271</strain>
    </source>
</reference>
<keyword evidence="9" id="KW-0812">Transmembrane</keyword>
<dbReference type="CDD" id="cd00082">
    <property type="entry name" value="HisKA"/>
    <property type="match status" value="1"/>
</dbReference>
<keyword evidence="6" id="KW-1003">Cell membrane</keyword>
<dbReference type="InterPro" id="IPR036097">
    <property type="entry name" value="HisK_dim/P_sf"/>
</dbReference>
<dbReference type="InterPro" id="IPR003661">
    <property type="entry name" value="HisK_dim/P_dom"/>
</dbReference>
<comment type="caution">
    <text evidence="25">The sequence shown here is derived from an EMBL/GenBank/DDBJ whole genome shotgun (WGS) entry which is preliminary data.</text>
</comment>
<keyword evidence="12" id="KW-0378">Hydrolase</keyword>
<keyword evidence="14" id="KW-0460">Magnesium</keyword>
<dbReference type="InterPro" id="IPR036890">
    <property type="entry name" value="HATPase_C_sf"/>
</dbReference>
<dbReference type="PANTHER" id="PTHR44936:SF9">
    <property type="entry name" value="SENSOR PROTEIN CREC"/>
    <property type="match status" value="1"/>
</dbReference>
<evidence type="ECO:0000256" key="10">
    <source>
        <dbReference type="ARBA" id="ARBA00022741"/>
    </source>
</evidence>
<dbReference type="CDD" id="cd00075">
    <property type="entry name" value="HATPase"/>
    <property type="match status" value="1"/>
</dbReference>
<sequence>MRAMTLSGRYARLFPHPIRPRTTLLITVLVALFAVPAYAQGEALSRQEQYDTAWLHVQRQAGLTAAAVRTGRLKDPLGTDVGGVDFVQIVGSDRRILASTIAAHGLAPTTDVWPSARAPLQNLRTCAPQPLGCVYVSALRVGPTPDSAVVYAAEHEPDGAGMGWLLAAEAAALIMLAAWTAWKVTGNALRPIEAIRTTLSTIDSTNLGGRVPEPPGNDEIVQLARTINGTLDRLEEARECSEQALTQQRRFTSDTSHELRTPLTGLRTLLEEAQLHPRTTQLPQLLRDALSDVDRLQTIISDLLLLAHVEGGTSPRRPIDLSDLVKEETLRRSDRLPVRLQLETGATVKACRIQMGRVLTNLLDNAQRHAAHVVQVEVRREGSVAVLAVSDDGTGIADADRERIFERFVRLDAARSRDQGGSGLGLAIARDIAHAHQGTLTAGSSDIGGARFVMRIPLAEN</sequence>
<keyword evidence="16" id="KW-1133">Transmembrane helix</keyword>
<gene>
    <name evidence="25" type="ORF">Pth03_29230</name>
</gene>
<dbReference type="InterPro" id="IPR003594">
    <property type="entry name" value="HATPase_dom"/>
</dbReference>
<keyword evidence="19" id="KW-0843">Virulence</keyword>
<evidence type="ECO:0000259" key="23">
    <source>
        <dbReference type="PROSITE" id="PS50109"/>
    </source>
</evidence>
<keyword evidence="10" id="KW-0547">Nucleotide-binding</keyword>
<evidence type="ECO:0000256" key="17">
    <source>
        <dbReference type="ARBA" id="ARBA00023012"/>
    </source>
</evidence>
<feature type="domain" description="Histidine kinase" evidence="23">
    <location>
        <begin position="254"/>
        <end position="460"/>
    </location>
</feature>
<evidence type="ECO:0000256" key="19">
    <source>
        <dbReference type="ARBA" id="ARBA00023026"/>
    </source>
</evidence>
<protein>
    <recommendedName>
        <fullName evidence="21">Signal transduction histidine-protein kinase/phosphatase MprB</fullName>
        <ecNumber evidence="5">2.7.13.3</ecNumber>
    </recommendedName>
    <alternativeName>
        <fullName evidence="22">Mycobacterial persistence regulator B</fullName>
    </alternativeName>
</protein>
<evidence type="ECO:0000313" key="26">
    <source>
        <dbReference type="Proteomes" id="UP000605992"/>
    </source>
</evidence>
<evidence type="ECO:0000256" key="16">
    <source>
        <dbReference type="ARBA" id="ARBA00022989"/>
    </source>
</evidence>
<evidence type="ECO:0000256" key="1">
    <source>
        <dbReference type="ARBA" id="ARBA00000085"/>
    </source>
</evidence>
<dbReference type="InterPro" id="IPR003660">
    <property type="entry name" value="HAMP_dom"/>
</dbReference>
<evidence type="ECO:0000256" key="14">
    <source>
        <dbReference type="ARBA" id="ARBA00022842"/>
    </source>
</evidence>
<evidence type="ECO:0000256" key="22">
    <source>
        <dbReference type="ARBA" id="ARBA00041776"/>
    </source>
</evidence>
<keyword evidence="16" id="KW-0472">Membrane</keyword>
<evidence type="ECO:0000256" key="5">
    <source>
        <dbReference type="ARBA" id="ARBA00012438"/>
    </source>
</evidence>
<keyword evidence="8" id="KW-0808">Transferase</keyword>
<evidence type="ECO:0000256" key="8">
    <source>
        <dbReference type="ARBA" id="ARBA00022679"/>
    </source>
</evidence>
<dbReference type="Pfam" id="PF00672">
    <property type="entry name" value="HAMP"/>
    <property type="match status" value="1"/>
</dbReference>
<dbReference type="SUPFAM" id="SSF158472">
    <property type="entry name" value="HAMP domain-like"/>
    <property type="match status" value="1"/>
</dbReference>
<dbReference type="AlphaFoldDB" id="A0A8J3UYQ7"/>
<evidence type="ECO:0000256" key="4">
    <source>
        <dbReference type="ARBA" id="ARBA00004651"/>
    </source>
</evidence>
<dbReference type="GO" id="GO:0005886">
    <property type="term" value="C:plasma membrane"/>
    <property type="evidence" value="ECO:0007669"/>
    <property type="project" value="UniProtKB-SubCell"/>
</dbReference>
<keyword evidence="11" id="KW-0418">Kinase</keyword>
<evidence type="ECO:0000256" key="7">
    <source>
        <dbReference type="ARBA" id="ARBA00022553"/>
    </source>
</evidence>
<dbReference type="Gene3D" id="6.10.340.10">
    <property type="match status" value="1"/>
</dbReference>
<evidence type="ECO:0000256" key="15">
    <source>
        <dbReference type="ARBA" id="ARBA00022912"/>
    </source>
</evidence>
<evidence type="ECO:0000256" key="11">
    <source>
        <dbReference type="ARBA" id="ARBA00022777"/>
    </source>
</evidence>
<evidence type="ECO:0000256" key="18">
    <source>
        <dbReference type="ARBA" id="ARBA00023016"/>
    </source>
</evidence>
<dbReference type="Pfam" id="PF02518">
    <property type="entry name" value="HATPase_c"/>
    <property type="match status" value="1"/>
</dbReference>
<dbReference type="SMART" id="SM00304">
    <property type="entry name" value="HAMP"/>
    <property type="match status" value="1"/>
</dbReference>
<dbReference type="GO" id="GO:0000155">
    <property type="term" value="F:phosphorelay sensor kinase activity"/>
    <property type="evidence" value="ECO:0007669"/>
    <property type="project" value="InterPro"/>
</dbReference>
<proteinExistence type="predicted"/>
<dbReference type="Pfam" id="PF00512">
    <property type="entry name" value="HisKA"/>
    <property type="match status" value="1"/>
</dbReference>
<dbReference type="Gene3D" id="3.30.565.10">
    <property type="entry name" value="Histidine kinase-like ATPase, C-terminal domain"/>
    <property type="match status" value="1"/>
</dbReference>